<comment type="caution">
    <text evidence="1">The sequence shown here is derived from an EMBL/GenBank/DDBJ whole genome shotgun (WGS) entry which is preliminary data.</text>
</comment>
<accession>A0A2R6NW72</accession>
<proteinExistence type="predicted"/>
<dbReference type="AlphaFoldDB" id="A0A2R6NW72"/>
<evidence type="ECO:0000313" key="1">
    <source>
        <dbReference type="EMBL" id="PSR78124.1"/>
    </source>
</evidence>
<protein>
    <submittedName>
        <fullName evidence="1">Uncharacterized protein</fullName>
    </submittedName>
</protein>
<dbReference type="Proteomes" id="UP000186601">
    <property type="component" value="Unassembled WGS sequence"/>
</dbReference>
<reference evidence="1 2" key="1">
    <citation type="submission" date="2018-02" db="EMBL/GenBank/DDBJ databases">
        <title>Genome sequence of the basidiomycete white-rot fungus Phlebia centrifuga.</title>
        <authorList>
            <person name="Granchi Z."/>
            <person name="Peng M."/>
            <person name="de Vries R.P."/>
            <person name="Hilden K."/>
            <person name="Makela M.R."/>
            <person name="Grigoriev I."/>
            <person name="Riley R."/>
        </authorList>
    </citation>
    <scope>NUCLEOTIDE SEQUENCE [LARGE SCALE GENOMIC DNA]</scope>
    <source>
        <strain evidence="1 2">FBCC195</strain>
    </source>
</reference>
<feature type="non-terminal residue" evidence="1">
    <location>
        <position position="1"/>
    </location>
</feature>
<gene>
    <name evidence="1" type="ORF">PHLCEN_2v7564</name>
</gene>
<keyword evidence="2" id="KW-1185">Reference proteome</keyword>
<sequence>KGARTLDPVPHPYISTGWRPYTKTKILAISERPLWALSGVLVRQLETHWASLKRDRLNQGSGMIIGGDETLDR</sequence>
<name>A0A2R6NW72_9APHY</name>
<organism evidence="1 2">
    <name type="scientific">Hermanssonia centrifuga</name>
    <dbReference type="NCBI Taxonomy" id="98765"/>
    <lineage>
        <taxon>Eukaryota</taxon>
        <taxon>Fungi</taxon>
        <taxon>Dikarya</taxon>
        <taxon>Basidiomycota</taxon>
        <taxon>Agaricomycotina</taxon>
        <taxon>Agaricomycetes</taxon>
        <taxon>Polyporales</taxon>
        <taxon>Meruliaceae</taxon>
        <taxon>Hermanssonia</taxon>
    </lineage>
</organism>
<evidence type="ECO:0000313" key="2">
    <source>
        <dbReference type="Proteomes" id="UP000186601"/>
    </source>
</evidence>
<dbReference type="EMBL" id="MLYV02000757">
    <property type="protein sequence ID" value="PSR78124.1"/>
    <property type="molecule type" value="Genomic_DNA"/>
</dbReference>